<feature type="region of interest" description="Disordered" evidence="2">
    <location>
        <begin position="908"/>
        <end position="930"/>
    </location>
</feature>
<sequence>MHAALHTPPMAPSTPVPDSPSSSTISSTPPSPPLTSLTSNFSSVKSRLSNLESTIGETLNLSKGMNATNKNFTSKLHKKSHKNFTPFKNRSSNRPSSPPPSDSSTISDVSNNSLNDSIVITPPREERSARPKRSSAVKQRAMNATPKKTELTRKKSKPASSKSSPTRLPPQPSQNLVDQLTQSRALTSTLQSSVASSRLQLSSEKNLRLKLERTLTSSKSENSSLQTKINDLQKQLKASTANLREKTSHLEGLKSEVEAVKSKFEAFKNEEQRDDLREDYENLSFEAHRKSSEISILVQENSEFKEKLKGLEREKERKERRIEELEVEGRRERERHEREARRLSDKLEDTERADRKLEKEVESERRKKERAESKLEEAVKQVEAEKKNNKKMKAAHAALKEENSTLKNSSSTIARLSEDNQRLEANAVKMASSVKILTEELENETNINKESKQTIKNLEAKTASAAELSEENARLKSVILALQTSTSNLNKTYSQERSTRLLREKQLQENTSKFKDAMSYFSRELALVGAEQLALVSREASVVSLGSEVREGIENLKARRGVERRASDLRVEAERLSKNPTEGKVGAKDLEFKAIKASIQEGGRDIHGAFHSGKEGDSARASPDPVEIEIRRERADRETAAPEPSEIFELKSAIEDVKSQLENFAKNSMEERKDTSAGESEITKLRNDLLSNARNSEVLSLQKTLETVVDKVEELKLKGNEDVRTLKGSLDEAVKKFGEEGENEMRREIEGLKNTVHQLRSTATSPHSQAPSSEVDKEMRREIEGLKNTVHQLRSMASSPQGRAPPSPSAGGGYEIQSLNSQIGRLKDEISSLNSEVNNLQNSRVENTISLGLQKGELDNERRRVEEFRERYERCRKEGVEEVERLNCLLGEAKERCGNLEEELDRAKKENESLKGSLKESAARTESAGGEYSVELKLAQEKCLILEAKVTFENEVKERLREDLERLRAEKDEEKEQRKLRDEEVLKLKGDSEGKGTEIGILKGQIAAALEEEKKKPTMVSVGVEARVRESTEERDLSGELEERVKELTEELERVNGEFERVTEDLSKVTSELDDLRTTPKGVDSLSPARRELESEKNALLKLHEQLKISAQKQSLELTEEMTDHVRVLREKKEEYEKKEIRNKKRRDEEIKRAKRMWEGEVETLRAQVETLKREMTTTATATTRGGSSRGGGMRDTVTEQQRLIKQTKEDARELVREVIEGVEGEEDVEVEVEVLVNDLSRELGRQDDIVARLRSR</sequence>
<evidence type="ECO:0000256" key="2">
    <source>
        <dbReference type="SAM" id="MobiDB-lite"/>
    </source>
</evidence>
<feature type="coiled-coil region" evidence="1">
    <location>
        <begin position="215"/>
        <end position="270"/>
    </location>
</feature>
<evidence type="ECO:0000256" key="1">
    <source>
        <dbReference type="SAM" id="Coils"/>
    </source>
</evidence>
<comment type="caution">
    <text evidence="3">The sequence shown here is derived from an EMBL/GenBank/DDBJ whole genome shotgun (WGS) entry which is preliminary data.</text>
</comment>
<feature type="compositionally biased region" description="Low complexity" evidence="2">
    <location>
        <begin position="102"/>
        <end position="113"/>
    </location>
</feature>
<dbReference type="GO" id="GO:0005856">
    <property type="term" value="C:cytoskeleton"/>
    <property type="evidence" value="ECO:0007669"/>
    <property type="project" value="TreeGrafter"/>
</dbReference>
<name>A0A9W6ZBB6_9STRA</name>
<feature type="region of interest" description="Disordered" evidence="2">
    <location>
        <begin position="311"/>
        <end position="377"/>
    </location>
</feature>
<feature type="compositionally biased region" description="Low complexity" evidence="2">
    <location>
        <begin position="19"/>
        <end position="43"/>
    </location>
</feature>
<feature type="compositionally biased region" description="Basic and acidic residues" evidence="2">
    <location>
        <begin position="908"/>
        <end position="923"/>
    </location>
</feature>
<keyword evidence="4" id="KW-1185">Reference proteome</keyword>
<proteinExistence type="predicted"/>
<evidence type="ECO:0000313" key="3">
    <source>
        <dbReference type="EMBL" id="GMH51312.1"/>
    </source>
</evidence>
<feature type="coiled-coil region" evidence="1">
    <location>
        <begin position="950"/>
        <end position="984"/>
    </location>
</feature>
<evidence type="ECO:0000313" key="4">
    <source>
        <dbReference type="Proteomes" id="UP001165085"/>
    </source>
</evidence>
<organism evidence="3 4">
    <name type="scientific">Triparma strigata</name>
    <dbReference type="NCBI Taxonomy" id="1606541"/>
    <lineage>
        <taxon>Eukaryota</taxon>
        <taxon>Sar</taxon>
        <taxon>Stramenopiles</taxon>
        <taxon>Ochrophyta</taxon>
        <taxon>Bolidophyceae</taxon>
        <taxon>Parmales</taxon>
        <taxon>Triparmaceae</taxon>
        <taxon>Triparma</taxon>
    </lineage>
</organism>
<dbReference type="EMBL" id="BRXY01000003">
    <property type="protein sequence ID" value="GMH51312.1"/>
    <property type="molecule type" value="Genomic_DNA"/>
</dbReference>
<dbReference type="AlphaFoldDB" id="A0A9W6ZBB6"/>
<protein>
    <submittedName>
        <fullName evidence="3">Uncharacterized protein</fullName>
    </submittedName>
</protein>
<keyword evidence="1" id="KW-0175">Coiled coil</keyword>
<dbReference type="GO" id="GO:0005200">
    <property type="term" value="F:structural constituent of cytoskeleton"/>
    <property type="evidence" value="ECO:0007669"/>
    <property type="project" value="TreeGrafter"/>
</dbReference>
<dbReference type="PANTHER" id="PTHR47357:SF1">
    <property type="entry name" value="SPINDLE POLE BODY COMPONENT 110"/>
    <property type="match status" value="1"/>
</dbReference>
<accession>A0A9W6ZBB6</accession>
<feature type="region of interest" description="Disordered" evidence="2">
    <location>
        <begin position="794"/>
        <end position="815"/>
    </location>
</feature>
<gene>
    <name evidence="3" type="ORF">TrST_g4585</name>
</gene>
<feature type="region of interest" description="Disordered" evidence="2">
    <location>
        <begin position="1"/>
        <end position="175"/>
    </location>
</feature>
<reference evidence="4" key="1">
    <citation type="journal article" date="2023" name="Commun. Biol.">
        <title>Genome analysis of Parmales, the sister group of diatoms, reveals the evolutionary specialization of diatoms from phago-mixotrophs to photoautotrophs.</title>
        <authorList>
            <person name="Ban H."/>
            <person name="Sato S."/>
            <person name="Yoshikawa S."/>
            <person name="Yamada K."/>
            <person name="Nakamura Y."/>
            <person name="Ichinomiya M."/>
            <person name="Sato N."/>
            <person name="Blanc-Mathieu R."/>
            <person name="Endo H."/>
            <person name="Kuwata A."/>
            <person name="Ogata H."/>
        </authorList>
    </citation>
    <scope>NUCLEOTIDE SEQUENCE [LARGE SCALE GENOMIC DNA]</scope>
    <source>
        <strain evidence="4">NIES 3701</strain>
    </source>
</reference>
<feature type="region of interest" description="Disordered" evidence="2">
    <location>
        <begin position="1071"/>
        <end position="1091"/>
    </location>
</feature>
<feature type="compositionally biased region" description="Pro residues" evidence="2">
    <location>
        <begin position="9"/>
        <end position="18"/>
    </location>
</feature>
<dbReference type="PANTHER" id="PTHR47357">
    <property type="entry name" value="COP1-INTERACTIVE PROTEIN 1"/>
    <property type="match status" value="1"/>
</dbReference>
<dbReference type="OrthoDB" id="10649321at2759"/>
<dbReference type="Proteomes" id="UP001165085">
    <property type="component" value="Unassembled WGS sequence"/>
</dbReference>
<dbReference type="Gene3D" id="1.10.287.1490">
    <property type="match status" value="1"/>
</dbReference>
<feature type="compositionally biased region" description="Polar residues" evidence="2">
    <location>
        <begin position="44"/>
        <end position="74"/>
    </location>
</feature>